<gene>
    <name evidence="2" type="ORF">D9613_012712</name>
</gene>
<evidence type="ECO:0000313" key="2">
    <source>
        <dbReference type="EMBL" id="KAF4612593.1"/>
    </source>
</evidence>
<keyword evidence="3" id="KW-1185">Reference proteome</keyword>
<reference evidence="2 3" key="1">
    <citation type="submission" date="2019-12" db="EMBL/GenBank/DDBJ databases">
        <authorList>
            <person name="Floudas D."/>
            <person name="Bentzer J."/>
            <person name="Ahren D."/>
            <person name="Johansson T."/>
            <person name="Persson P."/>
            <person name="Tunlid A."/>
        </authorList>
    </citation>
    <scope>NUCLEOTIDE SEQUENCE [LARGE SCALE GENOMIC DNA]</scope>
    <source>
        <strain evidence="2 3">CBS 102.39</strain>
    </source>
</reference>
<comment type="caution">
    <text evidence="2">The sequence shown here is derived from an EMBL/GenBank/DDBJ whole genome shotgun (WGS) entry which is preliminary data.</text>
</comment>
<organism evidence="2 3">
    <name type="scientific">Agrocybe pediades</name>
    <dbReference type="NCBI Taxonomy" id="84607"/>
    <lineage>
        <taxon>Eukaryota</taxon>
        <taxon>Fungi</taxon>
        <taxon>Dikarya</taxon>
        <taxon>Basidiomycota</taxon>
        <taxon>Agaricomycotina</taxon>
        <taxon>Agaricomycetes</taxon>
        <taxon>Agaricomycetidae</taxon>
        <taxon>Agaricales</taxon>
        <taxon>Agaricineae</taxon>
        <taxon>Strophariaceae</taxon>
        <taxon>Agrocybe</taxon>
    </lineage>
</organism>
<name>A0A8H4QKG2_9AGAR</name>
<sequence>MVLKEVADDAGAVAEGKGVGKRMSQMHRPLPAPDPRSQASNSRFKHVEDVSSRSSIAIRSTVSVSDTQGHVAFIDSHLHTSHLQAQPEQLLTGAKPSLPSPHRPQPFIFPQLMVPQASTQFRQWFQQASRAGARTQPSQLRYPLPHFPQSWNTTLPLSYQQECAVFLKTAAPLRI</sequence>
<evidence type="ECO:0000256" key="1">
    <source>
        <dbReference type="SAM" id="MobiDB-lite"/>
    </source>
</evidence>
<protein>
    <submittedName>
        <fullName evidence="2">Uncharacterized protein</fullName>
    </submittedName>
</protein>
<feature type="region of interest" description="Disordered" evidence="1">
    <location>
        <begin position="1"/>
        <end position="50"/>
    </location>
</feature>
<accession>A0A8H4QKG2</accession>
<proteinExistence type="predicted"/>
<dbReference type="EMBL" id="JAACJL010000048">
    <property type="protein sequence ID" value="KAF4612593.1"/>
    <property type="molecule type" value="Genomic_DNA"/>
</dbReference>
<dbReference type="AlphaFoldDB" id="A0A8H4QKG2"/>
<evidence type="ECO:0000313" key="3">
    <source>
        <dbReference type="Proteomes" id="UP000521872"/>
    </source>
</evidence>
<dbReference type="Proteomes" id="UP000521872">
    <property type="component" value="Unassembled WGS sequence"/>
</dbReference>